<protein>
    <recommendedName>
        <fullName evidence="4">DKNYY family protein</fullName>
    </recommendedName>
</protein>
<evidence type="ECO:0000256" key="1">
    <source>
        <dbReference type="SAM" id="SignalP"/>
    </source>
</evidence>
<evidence type="ECO:0000313" key="3">
    <source>
        <dbReference type="Proteomes" id="UP000198382"/>
    </source>
</evidence>
<accession>A0ABX4BT42</accession>
<comment type="caution">
    <text evidence="2">The sequence shown here is derived from an EMBL/GenBank/DDBJ whole genome shotgun (WGS) entry which is preliminary data.</text>
</comment>
<dbReference type="Proteomes" id="UP000198382">
    <property type="component" value="Unassembled WGS sequence"/>
</dbReference>
<name>A0ABX4BT42_FLAFR</name>
<feature type="chain" id="PRO_5046404450" description="DKNYY family protein" evidence="1">
    <location>
        <begin position="28"/>
        <end position="238"/>
    </location>
</feature>
<dbReference type="RefSeq" id="WP_074660580.1">
    <property type="nucleotide sequence ID" value="NZ_MUGV01000015.1"/>
</dbReference>
<keyword evidence="3" id="KW-1185">Reference proteome</keyword>
<proteinExistence type="predicted"/>
<feature type="signal peptide" evidence="1">
    <location>
        <begin position="1"/>
        <end position="27"/>
    </location>
</feature>
<evidence type="ECO:0000313" key="2">
    <source>
        <dbReference type="EMBL" id="OXA80064.1"/>
    </source>
</evidence>
<dbReference type="EMBL" id="MUGV01000015">
    <property type="protein sequence ID" value="OXA80064.1"/>
    <property type="molecule type" value="Genomic_DNA"/>
</dbReference>
<organism evidence="2 3">
    <name type="scientific">Flavobacterium frigidimaris</name>
    <dbReference type="NCBI Taxonomy" id="262320"/>
    <lineage>
        <taxon>Bacteria</taxon>
        <taxon>Pseudomonadati</taxon>
        <taxon>Bacteroidota</taxon>
        <taxon>Flavobacteriia</taxon>
        <taxon>Flavobacteriales</taxon>
        <taxon>Flavobacteriaceae</taxon>
        <taxon>Flavobacterium</taxon>
    </lineage>
</organism>
<evidence type="ECO:0008006" key="4">
    <source>
        <dbReference type="Google" id="ProtNLM"/>
    </source>
</evidence>
<sequence length="238" mass="28572">MKNHQQKTFFLVLFGLFLNICSSYSQTNDEIIVYNWFDKNLGLESLDFKNGLAHLNFDKTAPNQNRYLIDEFRKGNINYDGQFYFDLFLKYDIYNDELVLRPYDETNTTKINLVKDNIKTFTIGTEKFTNLKDLNTTIFKGGYYEEVVIGKNITLYIKYYKEKKKSTKDEINLIDYVPKYEFILFKENKYNLISEKKEIITLFPDSKRKINDFYLMNRDLRKDNPSLFMKNLIKYINN</sequence>
<reference evidence="2 3" key="1">
    <citation type="submission" date="2016-11" db="EMBL/GenBank/DDBJ databases">
        <title>Whole genomes of Flavobacteriaceae.</title>
        <authorList>
            <person name="Stine C."/>
            <person name="Li C."/>
            <person name="Tadesse D."/>
        </authorList>
    </citation>
    <scope>NUCLEOTIDE SEQUENCE [LARGE SCALE GENOMIC DNA]</scope>
    <source>
        <strain evidence="2 3">DSM 15937</strain>
    </source>
</reference>
<gene>
    <name evidence="2" type="ORF">B0A65_07950</name>
</gene>
<keyword evidence="1" id="KW-0732">Signal</keyword>